<dbReference type="PANTHER" id="PTHR40252">
    <property type="entry name" value="BLR0328 PROTEIN"/>
    <property type="match status" value="1"/>
</dbReference>
<comment type="caution">
    <text evidence="3">The sequence shown here is derived from an EMBL/GenBank/DDBJ whole genome shotgun (WGS) entry which is preliminary data.</text>
</comment>
<dbReference type="SMART" id="SM01204">
    <property type="entry name" value="FIST_C"/>
    <property type="match status" value="1"/>
</dbReference>
<evidence type="ECO:0000313" key="3">
    <source>
        <dbReference type="EMBL" id="TQV88766.1"/>
    </source>
</evidence>
<accession>A0A545UH21</accession>
<evidence type="ECO:0000313" key="4">
    <source>
        <dbReference type="Proteomes" id="UP000315439"/>
    </source>
</evidence>
<dbReference type="Pfam" id="PF10442">
    <property type="entry name" value="FIST_C"/>
    <property type="match status" value="1"/>
</dbReference>
<dbReference type="RefSeq" id="WP_142892229.1">
    <property type="nucleotide sequence ID" value="NZ_ML660161.1"/>
</dbReference>
<keyword evidence="4" id="KW-1185">Reference proteome</keyword>
<proteinExistence type="predicted"/>
<organism evidence="3 4">
    <name type="scientific">Aliikangiella coralliicola</name>
    <dbReference type="NCBI Taxonomy" id="2592383"/>
    <lineage>
        <taxon>Bacteria</taxon>
        <taxon>Pseudomonadati</taxon>
        <taxon>Pseudomonadota</taxon>
        <taxon>Gammaproteobacteria</taxon>
        <taxon>Oceanospirillales</taxon>
        <taxon>Pleioneaceae</taxon>
        <taxon>Aliikangiella</taxon>
    </lineage>
</organism>
<reference evidence="3 4" key="1">
    <citation type="submission" date="2019-07" db="EMBL/GenBank/DDBJ databases">
        <title>Draft genome for Aliikangiella sp. M105.</title>
        <authorList>
            <person name="Wang G."/>
        </authorList>
    </citation>
    <scope>NUCLEOTIDE SEQUENCE [LARGE SCALE GENOMIC DNA]</scope>
    <source>
        <strain evidence="3 4">M105</strain>
    </source>
</reference>
<dbReference type="SMART" id="SM00897">
    <property type="entry name" value="FIST"/>
    <property type="match status" value="1"/>
</dbReference>
<evidence type="ECO:0000259" key="1">
    <source>
        <dbReference type="SMART" id="SM00897"/>
    </source>
</evidence>
<dbReference type="OrthoDB" id="9770435at2"/>
<dbReference type="InterPro" id="IPR019494">
    <property type="entry name" value="FIST_C"/>
</dbReference>
<evidence type="ECO:0008006" key="5">
    <source>
        <dbReference type="Google" id="ProtNLM"/>
    </source>
</evidence>
<gene>
    <name evidence="3" type="ORF">FLL46_04335</name>
</gene>
<protein>
    <recommendedName>
        <fullName evidence="5">Histidine kinase</fullName>
    </recommendedName>
</protein>
<dbReference type="Pfam" id="PF08495">
    <property type="entry name" value="FIST"/>
    <property type="match status" value="1"/>
</dbReference>
<dbReference type="InterPro" id="IPR013702">
    <property type="entry name" value="FIST_domain_N"/>
</dbReference>
<name>A0A545UH21_9GAMM</name>
<dbReference type="AlphaFoldDB" id="A0A545UH21"/>
<dbReference type="Proteomes" id="UP000315439">
    <property type="component" value="Unassembled WGS sequence"/>
</dbReference>
<sequence length="379" mass="41364">MQVSQFHFRDQQWFPQLPKSDYAGLLLTFGDRALIQNSEFSQQLRSAFPIAEIIGCTTSGEILATEVYDDTFVVTAITFDKTQVEVLDGNVADFQRSFDAGLALADALLKENLKYVLLLSDGQLVNGTELVDGVIQALPKNVLVTGGMAGDSDRFQETVVWHNESVESGKIVLCGFYGDSIRVGHGTLGGWDTFGPQRTITKSRGNILYELDGQPALDLYKSYLGEFSQQLPSSALRFPLSLQLPGESESVVRTILNIDEKEKCMIFAGDMPEGASAKLMKANFETLIDGANGAAKDAVASLKSDSAKIALLISCVGRRLVLSQRVYEELEAVADVVGEDCPFCGFYSYGEISPLVEHAQCRLHNQTMTITTISEVLDA</sequence>
<feature type="domain" description="FIST C-domain" evidence="2">
    <location>
        <begin position="216"/>
        <end position="355"/>
    </location>
</feature>
<feature type="domain" description="FIST" evidence="1">
    <location>
        <begin position="22"/>
        <end position="215"/>
    </location>
</feature>
<dbReference type="PANTHER" id="PTHR40252:SF2">
    <property type="entry name" value="BLR0328 PROTEIN"/>
    <property type="match status" value="1"/>
</dbReference>
<dbReference type="EMBL" id="VIKS01000003">
    <property type="protein sequence ID" value="TQV88766.1"/>
    <property type="molecule type" value="Genomic_DNA"/>
</dbReference>
<evidence type="ECO:0000259" key="2">
    <source>
        <dbReference type="SMART" id="SM01204"/>
    </source>
</evidence>